<dbReference type="Proteomes" id="UP000199614">
    <property type="component" value="Unassembled WGS sequence"/>
</dbReference>
<keyword evidence="3" id="KW-1185">Reference proteome</keyword>
<reference evidence="2 3" key="1">
    <citation type="submission" date="2016-10" db="EMBL/GenBank/DDBJ databases">
        <authorList>
            <person name="de Groot N.N."/>
        </authorList>
    </citation>
    <scope>NUCLEOTIDE SEQUENCE [LARGE SCALE GENOMIC DNA]</scope>
    <source>
        <strain evidence="2 3">CGMCC 4.1877</strain>
    </source>
</reference>
<accession>A0A1I5FFI9</accession>
<proteinExistence type="predicted"/>
<evidence type="ECO:0000313" key="3">
    <source>
        <dbReference type="Proteomes" id="UP000199614"/>
    </source>
</evidence>
<evidence type="ECO:0000313" key="2">
    <source>
        <dbReference type="EMBL" id="SFO22507.1"/>
    </source>
</evidence>
<dbReference type="EMBL" id="FOUY01000037">
    <property type="protein sequence ID" value="SFO22507.1"/>
    <property type="molecule type" value="Genomic_DNA"/>
</dbReference>
<name>A0A1I5FFI9_PSUAM</name>
<gene>
    <name evidence="2" type="ORF">SAMN05216207_103758</name>
</gene>
<protein>
    <submittedName>
        <fullName evidence="2">Peptidase inhibitor family I36</fullName>
    </submittedName>
</protein>
<feature type="chain" id="PRO_5011550190" evidence="1">
    <location>
        <begin position="29"/>
        <end position="127"/>
    </location>
</feature>
<keyword evidence="1" id="KW-0732">Signal</keyword>
<evidence type="ECO:0000256" key="1">
    <source>
        <dbReference type="SAM" id="SignalP"/>
    </source>
</evidence>
<dbReference type="OrthoDB" id="3541237at2"/>
<sequence>MKSSIIRTGLAVAVSVGAVVATASAAFAAPADVEPYVGPPCEVGHLCAWDGPGYTGARHDYQVCGLYDVRSDGLSRVGSFVNNQTGDQVATFHGPDEDGVVVPQYTSTAVDARPDTTDRTTWVVQPC</sequence>
<organism evidence="2 3">
    <name type="scientific">Pseudonocardia ammonioxydans</name>
    <dbReference type="NCBI Taxonomy" id="260086"/>
    <lineage>
        <taxon>Bacteria</taxon>
        <taxon>Bacillati</taxon>
        <taxon>Actinomycetota</taxon>
        <taxon>Actinomycetes</taxon>
        <taxon>Pseudonocardiales</taxon>
        <taxon>Pseudonocardiaceae</taxon>
        <taxon>Pseudonocardia</taxon>
    </lineage>
</organism>
<dbReference type="AlphaFoldDB" id="A0A1I5FFI9"/>
<dbReference type="RefSeq" id="WP_093351820.1">
    <property type="nucleotide sequence ID" value="NZ_FOUY01000037.1"/>
</dbReference>
<feature type="signal peptide" evidence="1">
    <location>
        <begin position="1"/>
        <end position="28"/>
    </location>
</feature>